<dbReference type="InterPro" id="IPR054261">
    <property type="entry name" value="DUF6992"/>
</dbReference>
<dbReference type="Proteomes" id="UP001597460">
    <property type="component" value="Unassembled WGS sequence"/>
</dbReference>
<sequence>MIFLGTWAGLNIISGSAGYFLSEDDTKYFHQMNAGWNLVNLGIAGFALYNISQMDASSLSYSESVIQLQNLDKILLFNAGLDIGYMATGAWMWERGLRKGSERLEGYGKSLLLQGGFLLVFDLVLYLLHSPITNNIITQSDTFQLTATGFRVNF</sequence>
<dbReference type="Pfam" id="PF22503">
    <property type="entry name" value="DUF6992"/>
    <property type="match status" value="1"/>
</dbReference>
<reference evidence="2" key="1">
    <citation type="journal article" date="2019" name="Int. J. Syst. Evol. Microbiol.">
        <title>The Global Catalogue of Microorganisms (GCM) 10K type strain sequencing project: providing services to taxonomists for standard genome sequencing and annotation.</title>
        <authorList>
            <consortium name="The Broad Institute Genomics Platform"/>
            <consortium name="The Broad Institute Genome Sequencing Center for Infectious Disease"/>
            <person name="Wu L."/>
            <person name="Ma J."/>
        </authorList>
    </citation>
    <scope>NUCLEOTIDE SEQUENCE [LARGE SCALE GENOMIC DNA]</scope>
    <source>
        <strain evidence="2">KCTC 52042</strain>
    </source>
</reference>
<name>A0ABW5JN55_9BACT</name>
<keyword evidence="2" id="KW-1185">Reference proteome</keyword>
<comment type="caution">
    <text evidence="1">The sequence shown here is derived from an EMBL/GenBank/DDBJ whole genome shotgun (WGS) entry which is preliminary data.</text>
</comment>
<proteinExistence type="predicted"/>
<evidence type="ECO:0000313" key="1">
    <source>
        <dbReference type="EMBL" id="MFD2532832.1"/>
    </source>
</evidence>
<protein>
    <submittedName>
        <fullName evidence="1">DUF6992 family protein</fullName>
    </submittedName>
</protein>
<dbReference type="EMBL" id="JBHULI010000024">
    <property type="protein sequence ID" value="MFD2532832.1"/>
    <property type="molecule type" value="Genomic_DNA"/>
</dbReference>
<dbReference type="RefSeq" id="WP_390301984.1">
    <property type="nucleotide sequence ID" value="NZ_JBHULI010000024.1"/>
</dbReference>
<evidence type="ECO:0000313" key="2">
    <source>
        <dbReference type="Proteomes" id="UP001597460"/>
    </source>
</evidence>
<accession>A0ABW5JN55</accession>
<gene>
    <name evidence="1" type="ORF">ACFSVN_10275</name>
</gene>
<organism evidence="1 2">
    <name type="scientific">Gracilimonas halophila</name>
    <dbReference type="NCBI Taxonomy" id="1834464"/>
    <lineage>
        <taxon>Bacteria</taxon>
        <taxon>Pseudomonadati</taxon>
        <taxon>Balneolota</taxon>
        <taxon>Balneolia</taxon>
        <taxon>Balneolales</taxon>
        <taxon>Balneolaceae</taxon>
        <taxon>Gracilimonas</taxon>
    </lineage>
</organism>